<dbReference type="Gene3D" id="4.10.240.10">
    <property type="entry name" value="Zn(2)-C6 fungal-type DNA-binding domain"/>
    <property type="match status" value="1"/>
</dbReference>
<dbReference type="Pfam" id="PF03069">
    <property type="entry name" value="FmdA_AmdA"/>
    <property type="match status" value="2"/>
</dbReference>
<keyword evidence="4" id="KW-1185">Reference proteome</keyword>
<dbReference type="KEGG" id="clup:CLUP02_16751"/>
<organism evidence="3 4">
    <name type="scientific">Colletotrichum lupini</name>
    <dbReference type="NCBI Taxonomy" id="145971"/>
    <lineage>
        <taxon>Eukaryota</taxon>
        <taxon>Fungi</taxon>
        <taxon>Dikarya</taxon>
        <taxon>Ascomycota</taxon>
        <taxon>Pezizomycotina</taxon>
        <taxon>Sordariomycetes</taxon>
        <taxon>Hypocreomycetidae</taxon>
        <taxon>Glomerellales</taxon>
        <taxon>Glomerellaceae</taxon>
        <taxon>Colletotrichum</taxon>
        <taxon>Colletotrichum acutatum species complex</taxon>
    </lineage>
</organism>
<dbReference type="RefSeq" id="XP_049152816.1">
    <property type="nucleotide sequence ID" value="XM_049295669.1"/>
</dbReference>
<dbReference type="EMBL" id="CP019481">
    <property type="protein sequence ID" value="UQC91217.1"/>
    <property type="molecule type" value="Genomic_DNA"/>
</dbReference>
<feature type="region of interest" description="Disordered" evidence="2">
    <location>
        <begin position="73"/>
        <end position="130"/>
    </location>
</feature>
<feature type="region of interest" description="Disordered" evidence="2">
    <location>
        <begin position="924"/>
        <end position="945"/>
    </location>
</feature>
<dbReference type="Proteomes" id="UP000830671">
    <property type="component" value="Chromosome 9"/>
</dbReference>
<feature type="compositionally biased region" description="Low complexity" evidence="2">
    <location>
        <begin position="109"/>
        <end position="123"/>
    </location>
</feature>
<feature type="region of interest" description="Disordered" evidence="2">
    <location>
        <begin position="586"/>
        <end position="617"/>
    </location>
</feature>
<feature type="compositionally biased region" description="Low complexity" evidence="2">
    <location>
        <begin position="77"/>
        <end position="94"/>
    </location>
</feature>
<dbReference type="PANTHER" id="PTHR31891">
    <property type="entry name" value="FORMAMIDASE C869.04-RELATED"/>
    <property type="match status" value="1"/>
</dbReference>
<dbReference type="AlphaFoldDB" id="A0A9Q8TAE5"/>
<evidence type="ECO:0000256" key="2">
    <source>
        <dbReference type="SAM" id="MobiDB-lite"/>
    </source>
</evidence>
<sequence>MRRQNSSCDQCRKGKRACDAGALKDIQLCLDADLQWEVDWQSMNGPCSNCSKTRKSCTFNWARSQQAQLRVRRQSAEKTAAAAAAGSASASAAPSRKRVKSNHSKKVNNDSSNSNKASVSPASQGPSGLSEAQLAELQSLIPDHVASFTHETPSSHAFGGAAAAAAVANDFGFPQNLFTLSPADEHLTFDPSADDAASLLFPGPSSLSAPSCLSDELPGFDDADLVSMHGASTISLSPDSTCSTMGIDPNARKRAWQQAHAMNYAPPGGAGISEYSATQALIARTNQTLMTDNLMKLYHDVMEGALSCWLVEQNCPYILTPTQLERSSLGDARGHDPTQVHLNLPNRIYRRVFKLDKSLASLGLKPLSVSEDRKATRALHLAIMAFTAQWAQGSQRSQARYQKPNGFGDSSVPGTEQEFDTALQISFWNQAQRCLDDCAGVDSFKVAMAELLFGLTQKNHESAEGIGWEFGEGMVGQSQLGYDYANGDGNDWETPGTKEKVQTALDEEGYSLYVERGARRLHVLKRRSENFERRKKVKARGTVNARTEPGWAVGSGEDAHGEEKATMKMLFWLAIMFDTLSSAISDRPPVVSDEDSRETATAKKQDSPPCKGEDDDTIPVAVSSPESWNDQFIIKRNQKLAPLRWPCPTDTFERELRDAAPVKVLLFRKITRIQALSSRGSASPKSIEDAIQDGLAVYRHWNMMYGPLFRDCIEHHDAIPSKIQSWYICLLGHWLLAAMMMADCIALVDEQGLGSATRAAERVASGLVEDLRRASVREVSDLARAATPQHDVGGLGVLLDFHPAVKEGALLTEPWTMVLIRSFAMAGTLLLEEAGGVGGLGVGDEVVVEALDRCEDCVKALWYLGRKSTLSRQVAGILGGGLLAERAKGLSVEGMVGSQDSWNVFGPVEILNEEVMNARLEIPHQPHQEDKLRSSAGDSVDTPHSKKMAPPFHITSANPTLHWSSKTPPLLTVPQNQPVTFDLHDSSGGQITPSATPTSLATLNLATFDPIHGPVAIAAAHPGSVLEIEFLSLKPSTGWGWTAVLPGFGLLADDFPNHVIKHFHWDEDATHIVFKPGIKIPLRPFLGIAGVAPAEAGPFPTIPPLETGGNIDCRHITAGTKLYLPIRVPGANFSCGDGHAAQGDGEVCGTAIETPMKATLRFTVREDMPYVTSPHYDTRGSVHARGRKGEDEGGVYAVLGIDSDLLEASRKALRSLIAYLVAERGLEREEAYMLCSIAADLKIAEIVDMPNFAVSASIPYSVFEDES</sequence>
<evidence type="ECO:0000313" key="3">
    <source>
        <dbReference type="EMBL" id="UQC91217.1"/>
    </source>
</evidence>
<dbReference type="CDD" id="cd00067">
    <property type="entry name" value="GAL4"/>
    <property type="match status" value="1"/>
</dbReference>
<name>A0A9Q8TAE5_9PEZI</name>
<reference evidence="3" key="1">
    <citation type="journal article" date="2021" name="Mol. Plant Microbe Interact.">
        <title>Complete Genome Sequence of the Plant-Pathogenic Fungus Colletotrichum lupini.</title>
        <authorList>
            <person name="Baroncelli R."/>
            <person name="Pensec F."/>
            <person name="Da Lio D."/>
            <person name="Boufleur T."/>
            <person name="Vicente I."/>
            <person name="Sarrocco S."/>
            <person name="Picot A."/>
            <person name="Baraldi E."/>
            <person name="Sukno S."/>
            <person name="Thon M."/>
            <person name="Le Floch G."/>
        </authorList>
    </citation>
    <scope>NUCLEOTIDE SEQUENCE</scope>
    <source>
        <strain evidence="3">IMI 504893</strain>
    </source>
</reference>
<dbReference type="GO" id="GO:0008270">
    <property type="term" value="F:zinc ion binding"/>
    <property type="evidence" value="ECO:0007669"/>
    <property type="project" value="InterPro"/>
</dbReference>
<dbReference type="GeneID" id="73350679"/>
<dbReference type="InterPro" id="IPR036864">
    <property type="entry name" value="Zn2-C6_fun-type_DNA-bd_sf"/>
</dbReference>
<protein>
    <submittedName>
        <fullName evidence="3">C6 zinc finger domain-containing protein</fullName>
    </submittedName>
</protein>
<proteinExistence type="predicted"/>
<dbReference type="Gene3D" id="3.10.28.20">
    <property type="entry name" value="Acetamidase/Formamidase-like domains"/>
    <property type="match status" value="1"/>
</dbReference>
<dbReference type="PANTHER" id="PTHR31891:SF1">
    <property type="entry name" value="FORMAMIDASE C869.04-RELATED"/>
    <property type="match status" value="1"/>
</dbReference>
<dbReference type="GO" id="GO:0000981">
    <property type="term" value="F:DNA-binding transcription factor activity, RNA polymerase II-specific"/>
    <property type="evidence" value="ECO:0007669"/>
    <property type="project" value="InterPro"/>
</dbReference>
<evidence type="ECO:0000313" key="4">
    <source>
        <dbReference type="Proteomes" id="UP000830671"/>
    </source>
</evidence>
<feature type="compositionally biased region" description="Basic and acidic residues" evidence="2">
    <location>
        <begin position="597"/>
        <end position="606"/>
    </location>
</feature>
<dbReference type="InterPro" id="IPR004304">
    <property type="entry name" value="FmdA_AmdA"/>
</dbReference>
<dbReference type="SUPFAM" id="SSF141130">
    <property type="entry name" value="Acetamidase/Formamidase-like"/>
    <property type="match status" value="1"/>
</dbReference>
<dbReference type="GO" id="GO:0016811">
    <property type="term" value="F:hydrolase activity, acting on carbon-nitrogen (but not peptide) bonds, in linear amides"/>
    <property type="evidence" value="ECO:0007669"/>
    <property type="project" value="InterPro"/>
</dbReference>
<feature type="compositionally biased region" description="Basic residues" evidence="2">
    <location>
        <begin position="95"/>
        <end position="106"/>
    </location>
</feature>
<accession>A0A9Q8TAE5</accession>
<dbReference type="Gene3D" id="2.60.120.580">
    <property type="entry name" value="Acetamidase/Formamidase-like domains"/>
    <property type="match status" value="2"/>
</dbReference>
<dbReference type="InterPro" id="IPR001138">
    <property type="entry name" value="Zn2Cys6_DnaBD"/>
</dbReference>
<gene>
    <name evidence="3" type="ORF">CLUP02_16751</name>
</gene>
<feature type="compositionally biased region" description="Basic and acidic residues" evidence="2">
    <location>
        <begin position="924"/>
        <end position="933"/>
    </location>
</feature>
<evidence type="ECO:0000256" key="1">
    <source>
        <dbReference type="ARBA" id="ARBA00023242"/>
    </source>
</evidence>
<keyword evidence="1" id="KW-0539">Nucleus</keyword>